<keyword evidence="8" id="KW-0921">Nickel transport</keyword>
<comment type="caution">
    <text evidence="12">The sequence shown here is derived from an EMBL/GenBank/DDBJ whole genome shotgun (WGS) entry which is preliminary data.</text>
</comment>
<keyword evidence="9 10" id="KW-0472">Membrane</keyword>
<evidence type="ECO:0000313" key="13">
    <source>
        <dbReference type="Proteomes" id="UP000240717"/>
    </source>
</evidence>
<dbReference type="RefSeq" id="WP_002451349.1">
    <property type="nucleotide sequence ID" value="NZ_CP054017.1"/>
</dbReference>
<evidence type="ECO:0000256" key="5">
    <source>
        <dbReference type="ARBA" id="ARBA00022596"/>
    </source>
</evidence>
<dbReference type="InterPro" id="IPR005672">
    <property type="entry name" value="Phosphate_PstA"/>
</dbReference>
<feature type="domain" description="ABC transmembrane type-1" evidence="11">
    <location>
        <begin position="87"/>
        <end position="298"/>
    </location>
</feature>
<feature type="transmembrane region" description="Helical" evidence="10">
    <location>
        <begin position="279"/>
        <end position="301"/>
    </location>
</feature>
<dbReference type="GO" id="GO:0035435">
    <property type="term" value="P:phosphate ion transmembrane transport"/>
    <property type="evidence" value="ECO:0007669"/>
    <property type="project" value="InterPro"/>
</dbReference>
<dbReference type="Gene3D" id="1.10.3720.10">
    <property type="entry name" value="MetI-like"/>
    <property type="match status" value="1"/>
</dbReference>
<gene>
    <name evidence="12" type="primary">pstA</name>
    <name evidence="12" type="ORF">BU085_05540</name>
</gene>
<dbReference type="AlphaFoldDB" id="A0A2T4Q108"/>
<sequence>MATTTNTSNSNSKTLIDQKQVDKNISSRMTKNKIFKGIFLACTLIGLIVLAALLVDTLIKGAGHLTPSFFTNFSSSTPSMAGIKGALVGTLWLMITIIPISIVLGVGTAIYLEEYARKNPFTNFVKVCISNLAGVPSVVFGLLGLTLFVRGMGVESLSLGKSIIAGALTMSLLILPVIIVAAQEAIRAVPNSVREASYGLGANKWQTIYKVVLPAALPGILTGFILALSRALGETAPLILIGIPTILLRLPSGIMDQFQALPIQIYNWAKMPQEEFQNVASAGIIVLLVILLLMNGLAIFFRNKFSKKF</sequence>
<evidence type="ECO:0000256" key="4">
    <source>
        <dbReference type="ARBA" id="ARBA00022475"/>
    </source>
</evidence>
<name>A0A2T4Q108_STAWA</name>
<proteinExistence type="inferred from homology"/>
<dbReference type="CDD" id="cd06261">
    <property type="entry name" value="TM_PBP2"/>
    <property type="match status" value="1"/>
</dbReference>
<dbReference type="GO" id="GO:0015675">
    <property type="term" value="P:nickel cation transport"/>
    <property type="evidence" value="ECO:0007669"/>
    <property type="project" value="UniProtKB-KW"/>
</dbReference>
<dbReference type="Proteomes" id="UP000240717">
    <property type="component" value="Unassembled WGS sequence"/>
</dbReference>
<keyword evidence="7 10" id="KW-1133">Transmembrane helix</keyword>
<keyword evidence="8" id="KW-0406">Ion transport</keyword>
<keyword evidence="3" id="KW-0813">Transport</keyword>
<evidence type="ECO:0000259" key="11">
    <source>
        <dbReference type="PROSITE" id="PS50928"/>
    </source>
</evidence>
<evidence type="ECO:0000256" key="10">
    <source>
        <dbReference type="RuleBase" id="RU363043"/>
    </source>
</evidence>
<dbReference type="PANTHER" id="PTHR43470:SF5">
    <property type="entry name" value="PHOSPHATE TRANSPORT SYSTEM PERMEASE PROTEIN PSTA"/>
    <property type="match status" value="1"/>
</dbReference>
<dbReference type="InterPro" id="IPR035906">
    <property type="entry name" value="MetI-like_sf"/>
</dbReference>
<evidence type="ECO:0000313" key="12">
    <source>
        <dbReference type="EMBL" id="PTI51327.1"/>
    </source>
</evidence>
<keyword evidence="6 10" id="KW-0812">Transmembrane</keyword>
<feature type="transmembrane region" description="Helical" evidence="10">
    <location>
        <begin position="207"/>
        <end position="228"/>
    </location>
</feature>
<feature type="transmembrane region" description="Helical" evidence="10">
    <location>
        <begin position="38"/>
        <end position="59"/>
    </location>
</feature>
<keyword evidence="5" id="KW-0533">Nickel</keyword>
<comment type="similarity">
    <text evidence="2 10">Belongs to the binding-protein-dependent transport system permease family. CysTW subfamily.</text>
</comment>
<dbReference type="InterPro" id="IPR000515">
    <property type="entry name" value="MetI-like"/>
</dbReference>
<dbReference type="Pfam" id="PF00528">
    <property type="entry name" value="BPD_transp_1"/>
    <property type="match status" value="1"/>
</dbReference>
<evidence type="ECO:0000256" key="3">
    <source>
        <dbReference type="ARBA" id="ARBA00022448"/>
    </source>
</evidence>
<evidence type="ECO:0000256" key="2">
    <source>
        <dbReference type="ARBA" id="ARBA00007069"/>
    </source>
</evidence>
<feature type="transmembrane region" description="Helical" evidence="10">
    <location>
        <begin position="163"/>
        <end position="186"/>
    </location>
</feature>
<dbReference type="PROSITE" id="PS50928">
    <property type="entry name" value="ABC_TM1"/>
    <property type="match status" value="1"/>
</dbReference>
<comment type="subcellular location">
    <subcellularLocation>
        <location evidence="1 10">Cell membrane</location>
        <topology evidence="1 10">Multi-pass membrane protein</topology>
    </subcellularLocation>
</comment>
<evidence type="ECO:0000256" key="7">
    <source>
        <dbReference type="ARBA" id="ARBA00022989"/>
    </source>
</evidence>
<feature type="transmembrane region" description="Helical" evidence="10">
    <location>
        <begin position="124"/>
        <end position="143"/>
    </location>
</feature>
<dbReference type="STRING" id="1194526.A284_06705"/>
<accession>A0A2T4Q108</accession>
<evidence type="ECO:0000256" key="9">
    <source>
        <dbReference type="ARBA" id="ARBA00023136"/>
    </source>
</evidence>
<dbReference type="NCBIfam" id="TIGR00974">
    <property type="entry name" value="3a0107s02c"/>
    <property type="match status" value="1"/>
</dbReference>
<keyword evidence="4 10" id="KW-1003">Cell membrane</keyword>
<dbReference type="PANTHER" id="PTHR43470">
    <property type="entry name" value="PHOSPHATE TRANSPORT SYSTEM PERMEASE PROTEIN PSTA-RELATED"/>
    <property type="match status" value="1"/>
</dbReference>
<dbReference type="GO" id="GO:0005886">
    <property type="term" value="C:plasma membrane"/>
    <property type="evidence" value="ECO:0007669"/>
    <property type="project" value="UniProtKB-SubCell"/>
</dbReference>
<dbReference type="GO" id="GO:0005315">
    <property type="term" value="F:phosphate transmembrane transporter activity"/>
    <property type="evidence" value="ECO:0007669"/>
    <property type="project" value="InterPro"/>
</dbReference>
<feature type="transmembrane region" description="Helical" evidence="10">
    <location>
        <begin position="91"/>
        <end position="112"/>
    </location>
</feature>
<organism evidence="12 13">
    <name type="scientific">Staphylococcus warneri</name>
    <dbReference type="NCBI Taxonomy" id="1292"/>
    <lineage>
        <taxon>Bacteria</taxon>
        <taxon>Bacillati</taxon>
        <taxon>Bacillota</taxon>
        <taxon>Bacilli</taxon>
        <taxon>Bacillales</taxon>
        <taxon>Staphylococcaceae</taxon>
        <taxon>Staphylococcus</taxon>
    </lineage>
</organism>
<dbReference type="SUPFAM" id="SSF161098">
    <property type="entry name" value="MetI-like"/>
    <property type="match status" value="1"/>
</dbReference>
<evidence type="ECO:0000256" key="6">
    <source>
        <dbReference type="ARBA" id="ARBA00022692"/>
    </source>
</evidence>
<evidence type="ECO:0000256" key="1">
    <source>
        <dbReference type="ARBA" id="ARBA00004651"/>
    </source>
</evidence>
<evidence type="ECO:0000256" key="8">
    <source>
        <dbReference type="ARBA" id="ARBA00023112"/>
    </source>
</evidence>
<dbReference type="EMBL" id="PZEV01000014">
    <property type="protein sequence ID" value="PTI51327.1"/>
    <property type="molecule type" value="Genomic_DNA"/>
</dbReference>
<protein>
    <recommendedName>
        <fullName evidence="10">Phosphate transport system permease protein PstA</fullName>
    </recommendedName>
</protein>
<reference evidence="12 13" key="1">
    <citation type="journal article" date="2016" name="Front. Microbiol.">
        <title>Comprehensive Phylogenetic Analysis of Bovine Non-aureus Staphylococci Species Based on Whole-Genome Sequencing.</title>
        <authorList>
            <person name="Naushad S."/>
            <person name="Barkema H.W."/>
            <person name="Luby C."/>
            <person name="Condas L.A."/>
            <person name="Nobrega D.B."/>
            <person name="Carson D.A."/>
            <person name="De Buck J."/>
        </authorList>
    </citation>
    <scope>NUCLEOTIDE SEQUENCE [LARGE SCALE GENOMIC DNA]</scope>
    <source>
        <strain evidence="12 13">SNUC 2993</strain>
    </source>
</reference>